<reference evidence="2 3" key="1">
    <citation type="submission" date="2015-02" db="EMBL/GenBank/DDBJ databases">
        <authorList>
            <person name="Ju K.-S."/>
            <person name="Doroghazi J.R."/>
            <person name="Metcalf W."/>
        </authorList>
    </citation>
    <scope>NUCLEOTIDE SEQUENCE [LARGE SCALE GENOMIC DNA]</scope>
    <source>
        <strain evidence="2 3">ATCC 31215</strain>
    </source>
</reference>
<accession>A0A0F2TKD8</accession>
<comment type="caution">
    <text evidence="2">The sequence shown here is derived from an EMBL/GenBank/DDBJ whole genome shotgun (WGS) entry which is preliminary data.</text>
</comment>
<name>A0A0F2TKD8_STRR3</name>
<protein>
    <submittedName>
        <fullName evidence="2">Uncharacterized protein</fullName>
    </submittedName>
</protein>
<dbReference type="AlphaFoldDB" id="A0A0F2TKD8"/>
<evidence type="ECO:0000313" key="3">
    <source>
        <dbReference type="Proteomes" id="UP000033699"/>
    </source>
</evidence>
<feature type="region of interest" description="Disordered" evidence="1">
    <location>
        <begin position="21"/>
        <end position="40"/>
    </location>
</feature>
<dbReference type="EMBL" id="JZKH01000009">
    <property type="protein sequence ID" value="KJS62750.1"/>
    <property type="molecule type" value="Genomic_DNA"/>
</dbReference>
<evidence type="ECO:0000313" key="2">
    <source>
        <dbReference type="EMBL" id="KJS62750.1"/>
    </source>
</evidence>
<dbReference type="Proteomes" id="UP000033699">
    <property type="component" value="Unassembled WGS sequence"/>
</dbReference>
<dbReference type="PROSITE" id="PS51257">
    <property type="entry name" value="PROKAR_LIPOPROTEIN"/>
    <property type="match status" value="1"/>
</dbReference>
<keyword evidence="3" id="KW-1185">Reference proteome</keyword>
<sequence length="118" mass="11461">MLARAPGACGGAAAAGACASGDAHEVAGADAPAEVDGPGVPGVWPPAVGVGVGDGVLPAATVWSVMQPLPLSQVTRLPSNVATALCSWRSPLPSTVTENVTVALPPTGRSPVQVSFPS</sequence>
<organism evidence="2 3">
    <name type="scientific">Streptomyces rubellomurinus (strain ATCC 31215)</name>
    <dbReference type="NCBI Taxonomy" id="359131"/>
    <lineage>
        <taxon>Bacteria</taxon>
        <taxon>Bacillati</taxon>
        <taxon>Actinomycetota</taxon>
        <taxon>Actinomycetes</taxon>
        <taxon>Kitasatosporales</taxon>
        <taxon>Streptomycetaceae</taxon>
        <taxon>Streptomyces</taxon>
    </lineage>
</organism>
<proteinExistence type="predicted"/>
<evidence type="ECO:0000256" key="1">
    <source>
        <dbReference type="SAM" id="MobiDB-lite"/>
    </source>
</evidence>
<gene>
    <name evidence="2" type="ORF">VM95_07190</name>
</gene>